<evidence type="ECO:0000256" key="2">
    <source>
        <dbReference type="ARBA" id="ARBA00023008"/>
    </source>
</evidence>
<keyword evidence="3" id="KW-0479">Metal-binding</keyword>
<dbReference type="Gene3D" id="3.40.30.10">
    <property type="entry name" value="Glutaredoxin"/>
    <property type="match status" value="1"/>
</dbReference>
<comment type="similarity">
    <text evidence="1">Belongs to the SCO1/2 family.</text>
</comment>
<feature type="binding site" evidence="3">
    <location>
        <position position="85"/>
    </location>
    <ligand>
        <name>Cu cation</name>
        <dbReference type="ChEBI" id="CHEBI:23378"/>
    </ligand>
</feature>
<dbReference type="Pfam" id="PF02630">
    <property type="entry name" value="SCO1-SenC"/>
    <property type="match status" value="1"/>
</dbReference>
<evidence type="ECO:0000256" key="4">
    <source>
        <dbReference type="PIRSR" id="PIRSR603782-2"/>
    </source>
</evidence>
<gene>
    <name evidence="5" type="ORF">SAMN05216257_101225</name>
</gene>
<dbReference type="FunFam" id="3.40.30.10:FF:000013">
    <property type="entry name" value="Blast:Protein SCO1 homolog, mitochondrial"/>
    <property type="match status" value="1"/>
</dbReference>
<dbReference type="STRING" id="990712.SAMN05216257_101225"/>
<keyword evidence="6" id="KW-1185">Reference proteome</keyword>
<evidence type="ECO:0000256" key="3">
    <source>
        <dbReference type="PIRSR" id="PIRSR603782-1"/>
    </source>
</evidence>
<dbReference type="GO" id="GO:0046872">
    <property type="term" value="F:metal ion binding"/>
    <property type="evidence" value="ECO:0007669"/>
    <property type="project" value="UniProtKB-KW"/>
</dbReference>
<keyword evidence="2 3" id="KW-0186">Copper</keyword>
<accession>A0A1G8Y8Q1</accession>
<keyword evidence="4" id="KW-1015">Disulfide bond</keyword>
<dbReference type="Proteomes" id="UP000199328">
    <property type="component" value="Unassembled WGS sequence"/>
</dbReference>
<proteinExistence type="inferred from homology"/>
<dbReference type="InterPro" id="IPR003782">
    <property type="entry name" value="SCO1/SenC"/>
</dbReference>
<dbReference type="RefSeq" id="WP_092497334.1">
    <property type="nucleotide sequence ID" value="NZ_FNFV01000001.1"/>
</dbReference>
<evidence type="ECO:0000313" key="6">
    <source>
        <dbReference type="Proteomes" id="UP000199328"/>
    </source>
</evidence>
<evidence type="ECO:0000256" key="1">
    <source>
        <dbReference type="ARBA" id="ARBA00010996"/>
    </source>
</evidence>
<evidence type="ECO:0000313" key="5">
    <source>
        <dbReference type="EMBL" id="SDJ99091.1"/>
    </source>
</evidence>
<protein>
    <submittedName>
        <fullName evidence="5">Protein SCO1/2</fullName>
    </submittedName>
</protein>
<dbReference type="OrthoDB" id="9790194at2"/>
<dbReference type="PANTHER" id="PTHR12151">
    <property type="entry name" value="ELECTRON TRANSPORT PROTIN SCO1/SENC FAMILY MEMBER"/>
    <property type="match status" value="1"/>
</dbReference>
<dbReference type="EMBL" id="FNFV01000001">
    <property type="protein sequence ID" value="SDJ99091.1"/>
    <property type="molecule type" value="Genomic_DNA"/>
</dbReference>
<dbReference type="CDD" id="cd02968">
    <property type="entry name" value="SCO"/>
    <property type="match status" value="1"/>
</dbReference>
<name>A0A1G8Y8Q1_9RHOB</name>
<dbReference type="AlphaFoldDB" id="A0A1G8Y8Q1"/>
<dbReference type="PANTHER" id="PTHR12151:SF25">
    <property type="entry name" value="LINALOOL DEHYDRATASE_ISOMERASE DOMAIN-CONTAINING PROTEIN"/>
    <property type="match status" value="1"/>
</dbReference>
<feature type="disulfide bond" description="Redox-active" evidence="4">
    <location>
        <begin position="81"/>
        <end position="85"/>
    </location>
</feature>
<feature type="binding site" evidence="3">
    <location>
        <position position="81"/>
    </location>
    <ligand>
        <name>Cu cation</name>
        <dbReference type="ChEBI" id="CHEBI:23378"/>
    </ligand>
</feature>
<dbReference type="SUPFAM" id="SSF52833">
    <property type="entry name" value="Thioredoxin-like"/>
    <property type="match status" value="1"/>
</dbReference>
<reference evidence="6" key="1">
    <citation type="submission" date="2016-10" db="EMBL/GenBank/DDBJ databases">
        <authorList>
            <person name="Varghese N."/>
            <person name="Submissions S."/>
        </authorList>
    </citation>
    <scope>NUCLEOTIDE SEQUENCE [LARGE SCALE GENOMIC DNA]</scope>
    <source>
        <strain evidence="6">CGMCC 1.10789</strain>
    </source>
</reference>
<dbReference type="InterPro" id="IPR036249">
    <property type="entry name" value="Thioredoxin-like_sf"/>
</dbReference>
<feature type="binding site" evidence="3">
    <location>
        <position position="169"/>
    </location>
    <ligand>
        <name>Cu cation</name>
        <dbReference type="ChEBI" id="CHEBI:23378"/>
    </ligand>
</feature>
<sequence length="211" mass="23022">MTRATAILAVILLAAMVGVSAWLAFFRSTESVLAACGGAQVAGGIGAIGGPFELVNASGETVTDRDVFTKPSLVYFGYTFCPDVCPLDNARNAAAVDILLEQGYDVQPVFISIDPERDTPEVVGEYASYMHPRMIGLTGSPEQVKAASQAYKTYYRKHEGDDEFYLVDHSTFTYLVLPGHGVVDFFRRDENEEEVARRTACYIEAAERLGN</sequence>
<organism evidence="5 6">
    <name type="scientific">Meinhardsimonia xiamenensis</name>
    <dbReference type="NCBI Taxonomy" id="990712"/>
    <lineage>
        <taxon>Bacteria</taxon>
        <taxon>Pseudomonadati</taxon>
        <taxon>Pseudomonadota</taxon>
        <taxon>Alphaproteobacteria</taxon>
        <taxon>Rhodobacterales</taxon>
        <taxon>Paracoccaceae</taxon>
        <taxon>Meinhardsimonia</taxon>
    </lineage>
</organism>